<protein>
    <submittedName>
        <fullName evidence="2">Uncharacterized protein</fullName>
    </submittedName>
</protein>
<evidence type="ECO:0000256" key="1">
    <source>
        <dbReference type="SAM" id="SignalP"/>
    </source>
</evidence>
<proteinExistence type="predicted"/>
<evidence type="ECO:0000313" key="3">
    <source>
        <dbReference type="Proteomes" id="UP001159042"/>
    </source>
</evidence>
<dbReference type="AlphaFoldDB" id="A0AAV8VSU2"/>
<accession>A0AAV8VSU2</accession>
<evidence type="ECO:0000313" key="2">
    <source>
        <dbReference type="EMBL" id="KAJ8917402.1"/>
    </source>
</evidence>
<sequence>MWKLLVIACLSYQIMICKVSSKAIEAMAPASAEAEDESTEPVEVPIKIGPIRSSSGDTLSIFKLEDDHLLGFLDKVANVSYATSQVALNRMKEHTANIRQIRGQVENFLEKLPTFPIPILDDMSRVRLLN</sequence>
<comment type="caution">
    <text evidence="2">The sequence shown here is derived from an EMBL/GenBank/DDBJ whole genome shotgun (WGS) entry which is preliminary data.</text>
</comment>
<name>A0AAV8VSU2_9CUCU</name>
<feature type="chain" id="PRO_5043753997" evidence="1">
    <location>
        <begin position="22"/>
        <end position="130"/>
    </location>
</feature>
<organism evidence="2 3">
    <name type="scientific">Exocentrus adspersus</name>
    <dbReference type="NCBI Taxonomy" id="1586481"/>
    <lineage>
        <taxon>Eukaryota</taxon>
        <taxon>Metazoa</taxon>
        <taxon>Ecdysozoa</taxon>
        <taxon>Arthropoda</taxon>
        <taxon>Hexapoda</taxon>
        <taxon>Insecta</taxon>
        <taxon>Pterygota</taxon>
        <taxon>Neoptera</taxon>
        <taxon>Endopterygota</taxon>
        <taxon>Coleoptera</taxon>
        <taxon>Polyphaga</taxon>
        <taxon>Cucujiformia</taxon>
        <taxon>Chrysomeloidea</taxon>
        <taxon>Cerambycidae</taxon>
        <taxon>Lamiinae</taxon>
        <taxon>Acanthocinini</taxon>
        <taxon>Exocentrus</taxon>
    </lineage>
</organism>
<dbReference type="Proteomes" id="UP001159042">
    <property type="component" value="Unassembled WGS sequence"/>
</dbReference>
<dbReference type="EMBL" id="JANEYG010000034">
    <property type="protein sequence ID" value="KAJ8917402.1"/>
    <property type="molecule type" value="Genomic_DNA"/>
</dbReference>
<feature type="signal peptide" evidence="1">
    <location>
        <begin position="1"/>
        <end position="21"/>
    </location>
</feature>
<keyword evidence="1" id="KW-0732">Signal</keyword>
<gene>
    <name evidence="2" type="ORF">NQ315_002426</name>
</gene>
<reference evidence="2 3" key="1">
    <citation type="journal article" date="2023" name="Insect Mol. Biol.">
        <title>Genome sequencing provides insights into the evolution of gene families encoding plant cell wall-degrading enzymes in longhorned beetles.</title>
        <authorList>
            <person name="Shin N.R."/>
            <person name="Okamura Y."/>
            <person name="Kirsch R."/>
            <person name="Pauchet Y."/>
        </authorList>
    </citation>
    <scope>NUCLEOTIDE SEQUENCE [LARGE SCALE GENOMIC DNA]</scope>
    <source>
        <strain evidence="2">EAD_L_NR</strain>
    </source>
</reference>
<keyword evidence="3" id="KW-1185">Reference proteome</keyword>